<feature type="chain" id="PRO_5005863129" evidence="1">
    <location>
        <begin position="23"/>
        <end position="232"/>
    </location>
</feature>
<evidence type="ECO:0000313" key="4">
    <source>
        <dbReference type="Proteomes" id="UP000037939"/>
    </source>
</evidence>
<sequence length="232" mass="24053">MRLANRWAAIAAFSVVATSAHATALQANFSATITLSGDISFGALTVSTEAYVDDAYFTAPVASLFDQSYHGATMLAETSHDASGSHLTFNASSFQTYLSLSGTFAQALQVGTGGGTISIAYTFDGASPDTGYAAGSVTNSGYIIGTIGDQYSLPLSWSLGSKGDSRLTSDVFSYTLAPGQNVGPKTFYLDIHEGLIDEAPPAAVPEPETWALMGLGLVALVAGAGRKRKARR</sequence>
<dbReference type="AlphaFoldDB" id="A0A0N0XLB7"/>
<dbReference type="STRING" id="857265.WG78_01965"/>
<gene>
    <name evidence="3" type="ORF">WG78_01965</name>
</gene>
<keyword evidence="1" id="KW-0732">Signal</keyword>
<name>A0A0N0XLB7_9NEIS</name>
<evidence type="ECO:0000256" key="1">
    <source>
        <dbReference type="SAM" id="SignalP"/>
    </source>
</evidence>
<comment type="caution">
    <text evidence="3">The sequence shown here is derived from an EMBL/GenBank/DDBJ whole genome shotgun (WGS) entry which is preliminary data.</text>
</comment>
<dbReference type="RefSeq" id="WP_053936082.1">
    <property type="nucleotide sequence ID" value="NZ_LAQT01000001.1"/>
</dbReference>
<dbReference type="EMBL" id="LAQT01000001">
    <property type="protein sequence ID" value="KPC55384.1"/>
    <property type="molecule type" value="Genomic_DNA"/>
</dbReference>
<organism evidence="3 4">
    <name type="scientific">Amantichitinum ursilacus</name>
    <dbReference type="NCBI Taxonomy" id="857265"/>
    <lineage>
        <taxon>Bacteria</taxon>
        <taxon>Pseudomonadati</taxon>
        <taxon>Pseudomonadota</taxon>
        <taxon>Betaproteobacteria</taxon>
        <taxon>Neisseriales</taxon>
        <taxon>Chitinibacteraceae</taxon>
        <taxon>Amantichitinum</taxon>
    </lineage>
</organism>
<accession>A0A0N0XLB7</accession>
<feature type="signal peptide" evidence="1">
    <location>
        <begin position="1"/>
        <end position="22"/>
    </location>
</feature>
<proteinExistence type="predicted"/>
<evidence type="ECO:0000259" key="2">
    <source>
        <dbReference type="Pfam" id="PF07589"/>
    </source>
</evidence>
<dbReference type="Proteomes" id="UP000037939">
    <property type="component" value="Unassembled WGS sequence"/>
</dbReference>
<dbReference type="NCBIfam" id="TIGR02595">
    <property type="entry name" value="PEP_CTERM"/>
    <property type="match status" value="1"/>
</dbReference>
<dbReference type="Pfam" id="PF07589">
    <property type="entry name" value="PEP-CTERM"/>
    <property type="match status" value="1"/>
</dbReference>
<dbReference type="InterPro" id="IPR013424">
    <property type="entry name" value="Ice-binding_C"/>
</dbReference>
<keyword evidence="4" id="KW-1185">Reference proteome</keyword>
<protein>
    <submittedName>
        <fullName evidence="3">PEP-CTERM motif protein</fullName>
    </submittedName>
</protein>
<reference evidence="3 4" key="1">
    <citation type="submission" date="2015-07" db="EMBL/GenBank/DDBJ databases">
        <title>Draft genome sequence of the Amantichitinum ursilacus IGB-41, a new chitin-degrading bacterium.</title>
        <authorList>
            <person name="Kirstahler P."/>
            <person name="Guenther M."/>
            <person name="Grumaz C."/>
            <person name="Rupp S."/>
            <person name="Zibek S."/>
            <person name="Sohn K."/>
        </authorList>
    </citation>
    <scope>NUCLEOTIDE SEQUENCE [LARGE SCALE GENOMIC DNA]</scope>
    <source>
        <strain evidence="3 4">IGB-41</strain>
    </source>
</reference>
<feature type="domain" description="Ice-binding protein C-terminal" evidence="2">
    <location>
        <begin position="203"/>
        <end position="227"/>
    </location>
</feature>
<evidence type="ECO:0000313" key="3">
    <source>
        <dbReference type="EMBL" id="KPC55384.1"/>
    </source>
</evidence>